<gene>
    <name evidence="2" type="ORF">DERP_012408</name>
</gene>
<reference evidence="2 3" key="2">
    <citation type="journal article" date="2022" name="Mol. Biol. Evol.">
        <title>Comparative Genomics Reveals Insights into the Divergent Evolution of Astigmatic Mites and Household Pest Adaptations.</title>
        <authorList>
            <person name="Xiong Q."/>
            <person name="Wan A.T."/>
            <person name="Liu X."/>
            <person name="Fung C.S."/>
            <person name="Xiao X."/>
            <person name="Malainual N."/>
            <person name="Hou J."/>
            <person name="Wang L."/>
            <person name="Wang M."/>
            <person name="Yang K.Y."/>
            <person name="Cui Y."/>
            <person name="Leung E.L."/>
            <person name="Nong W."/>
            <person name="Shin S.K."/>
            <person name="Au S.W."/>
            <person name="Jeong K.Y."/>
            <person name="Chew F.T."/>
            <person name="Hui J.H."/>
            <person name="Leung T.F."/>
            <person name="Tungtrongchitr A."/>
            <person name="Zhong N."/>
            <person name="Liu Z."/>
            <person name="Tsui S.K."/>
        </authorList>
    </citation>
    <scope>NUCLEOTIDE SEQUENCE [LARGE SCALE GENOMIC DNA]</scope>
    <source>
        <strain evidence="2">Derp</strain>
    </source>
</reference>
<keyword evidence="1" id="KW-1133">Transmembrane helix</keyword>
<proteinExistence type="predicted"/>
<evidence type="ECO:0000256" key="1">
    <source>
        <dbReference type="SAM" id="Phobius"/>
    </source>
</evidence>
<comment type="caution">
    <text evidence="2">The sequence shown here is derived from an EMBL/GenBank/DDBJ whole genome shotgun (WGS) entry which is preliminary data.</text>
</comment>
<dbReference type="EMBL" id="NJHN03000115">
    <property type="protein sequence ID" value="KAH9414027.1"/>
    <property type="molecule type" value="Genomic_DNA"/>
</dbReference>
<organism evidence="2 3">
    <name type="scientific">Dermatophagoides pteronyssinus</name>
    <name type="common">European house dust mite</name>
    <dbReference type="NCBI Taxonomy" id="6956"/>
    <lineage>
        <taxon>Eukaryota</taxon>
        <taxon>Metazoa</taxon>
        <taxon>Ecdysozoa</taxon>
        <taxon>Arthropoda</taxon>
        <taxon>Chelicerata</taxon>
        <taxon>Arachnida</taxon>
        <taxon>Acari</taxon>
        <taxon>Acariformes</taxon>
        <taxon>Sarcoptiformes</taxon>
        <taxon>Astigmata</taxon>
        <taxon>Psoroptidia</taxon>
        <taxon>Analgoidea</taxon>
        <taxon>Pyroglyphidae</taxon>
        <taxon>Dermatophagoidinae</taxon>
        <taxon>Dermatophagoides</taxon>
    </lineage>
</organism>
<feature type="transmembrane region" description="Helical" evidence="1">
    <location>
        <begin position="106"/>
        <end position="125"/>
    </location>
</feature>
<name>A0ABQ8IUY9_DERPT</name>
<evidence type="ECO:0000313" key="2">
    <source>
        <dbReference type="EMBL" id="KAH9414027.1"/>
    </source>
</evidence>
<evidence type="ECO:0000313" key="3">
    <source>
        <dbReference type="Proteomes" id="UP000887458"/>
    </source>
</evidence>
<keyword evidence="3" id="KW-1185">Reference proteome</keyword>
<sequence>MTSGVSSTCSIVSTISETSTNSVIGVTSSVTSPVFFTPSGVSSISSIVSTTSETSINSFISVSKLTSVFLSPSGVSSTCSMVSTTSEISTNSVIGVTSSVNSSGFLIFRIIFFVIIIIFLIFVSFNGSSKCSADPSDFRINLRTSVICSTISSSSLSGLLTFRMVIIIFFGLPGSLISFVVSSEINSSWMITSRDSSGFSVISSEEIACISSSSGRSIISTVPSGCFTVLRMINFFGSSVSTVPGFNLRRNNIFFHFSDSSEGISIIFS</sequence>
<keyword evidence="1" id="KW-0472">Membrane</keyword>
<dbReference type="Proteomes" id="UP000887458">
    <property type="component" value="Unassembled WGS sequence"/>
</dbReference>
<reference evidence="2 3" key="1">
    <citation type="journal article" date="2018" name="J. Allergy Clin. Immunol.">
        <title>High-quality assembly of Dermatophagoides pteronyssinus genome and transcriptome reveals a wide range of novel allergens.</title>
        <authorList>
            <person name="Liu X.Y."/>
            <person name="Yang K.Y."/>
            <person name="Wang M.Q."/>
            <person name="Kwok J.S."/>
            <person name="Zeng X."/>
            <person name="Yang Z."/>
            <person name="Xiao X.J."/>
            <person name="Lau C.P."/>
            <person name="Li Y."/>
            <person name="Huang Z.M."/>
            <person name="Ba J.G."/>
            <person name="Yim A.K."/>
            <person name="Ouyang C.Y."/>
            <person name="Ngai S.M."/>
            <person name="Chan T.F."/>
            <person name="Leung E.L."/>
            <person name="Liu L."/>
            <person name="Liu Z.G."/>
            <person name="Tsui S.K."/>
        </authorList>
    </citation>
    <scope>NUCLEOTIDE SEQUENCE [LARGE SCALE GENOMIC DNA]</scope>
    <source>
        <strain evidence="2">Derp</strain>
    </source>
</reference>
<protein>
    <submittedName>
        <fullName evidence="2">Uncharacterized protein</fullName>
    </submittedName>
</protein>
<accession>A0ABQ8IUY9</accession>
<feature type="transmembrane region" description="Helical" evidence="1">
    <location>
        <begin position="160"/>
        <end position="181"/>
    </location>
</feature>
<keyword evidence="1" id="KW-0812">Transmembrane</keyword>